<sequence length="89" mass="9553">MQKKLSSIKVDGRELSFEVGFITVTTSGNGMKFWTVGIDGAQNELTSLLLGTRQQVNLEMICDDGVGLKGNAIPIRVNELQGAGALEEI</sequence>
<comment type="caution">
    <text evidence="1">The sequence shown here is derived from an EMBL/GenBank/DDBJ whole genome shotgun (WGS) entry which is preliminary data.</text>
</comment>
<evidence type="ECO:0000313" key="2">
    <source>
        <dbReference type="Proteomes" id="UP000317036"/>
    </source>
</evidence>
<name>A0A559KCN6_9BACL</name>
<dbReference type="RefSeq" id="WP_144846446.1">
    <property type="nucleotide sequence ID" value="NZ_VNJI01000011.1"/>
</dbReference>
<organism evidence="1 2">
    <name type="scientific">Paenibacillus cremeus</name>
    <dbReference type="NCBI Taxonomy" id="2163881"/>
    <lineage>
        <taxon>Bacteria</taxon>
        <taxon>Bacillati</taxon>
        <taxon>Bacillota</taxon>
        <taxon>Bacilli</taxon>
        <taxon>Bacillales</taxon>
        <taxon>Paenibacillaceae</taxon>
        <taxon>Paenibacillus</taxon>
    </lineage>
</organism>
<keyword evidence="2" id="KW-1185">Reference proteome</keyword>
<dbReference type="Proteomes" id="UP000317036">
    <property type="component" value="Unassembled WGS sequence"/>
</dbReference>
<proteinExistence type="predicted"/>
<dbReference type="AlphaFoldDB" id="A0A559KCN6"/>
<gene>
    <name evidence="1" type="ORF">FPZ49_11000</name>
</gene>
<dbReference type="EMBL" id="VNJI01000011">
    <property type="protein sequence ID" value="TVY09891.1"/>
    <property type="molecule type" value="Genomic_DNA"/>
</dbReference>
<evidence type="ECO:0000313" key="1">
    <source>
        <dbReference type="EMBL" id="TVY09891.1"/>
    </source>
</evidence>
<reference evidence="1 2" key="1">
    <citation type="submission" date="2019-07" db="EMBL/GenBank/DDBJ databases">
        <authorList>
            <person name="Kim J."/>
        </authorList>
    </citation>
    <scope>NUCLEOTIDE SEQUENCE [LARGE SCALE GENOMIC DNA]</scope>
    <source>
        <strain evidence="1 2">JC52</strain>
    </source>
</reference>
<protein>
    <submittedName>
        <fullName evidence="1">Uncharacterized protein</fullName>
    </submittedName>
</protein>
<accession>A0A559KCN6</accession>